<feature type="region of interest" description="Disordered" evidence="1">
    <location>
        <begin position="1"/>
        <end position="33"/>
    </location>
</feature>
<dbReference type="GeneID" id="64702681"/>
<proteinExistence type="predicted"/>
<dbReference type="OrthoDB" id="2673580at2759"/>
<evidence type="ECO:0000256" key="2">
    <source>
        <dbReference type="SAM" id="Phobius"/>
    </source>
</evidence>
<evidence type="ECO:0000256" key="1">
    <source>
        <dbReference type="SAM" id="MobiDB-lite"/>
    </source>
</evidence>
<dbReference type="EMBL" id="JABBWM010000010">
    <property type="protein sequence ID" value="KAG2114292.1"/>
    <property type="molecule type" value="Genomic_DNA"/>
</dbReference>
<feature type="transmembrane region" description="Helical" evidence="2">
    <location>
        <begin position="120"/>
        <end position="140"/>
    </location>
</feature>
<accession>A0A9P7FCU8</accession>
<protein>
    <submittedName>
        <fullName evidence="3">Uncharacterized protein</fullName>
    </submittedName>
</protein>
<feature type="transmembrane region" description="Helical" evidence="2">
    <location>
        <begin position="76"/>
        <end position="100"/>
    </location>
</feature>
<name>A0A9P7FCU8_9AGAM</name>
<reference evidence="3" key="1">
    <citation type="journal article" date="2020" name="New Phytol.">
        <title>Comparative genomics reveals dynamic genome evolution in host specialist ectomycorrhizal fungi.</title>
        <authorList>
            <person name="Lofgren L.A."/>
            <person name="Nguyen N.H."/>
            <person name="Vilgalys R."/>
            <person name="Ruytinx J."/>
            <person name="Liao H.L."/>
            <person name="Branco S."/>
            <person name="Kuo A."/>
            <person name="LaButti K."/>
            <person name="Lipzen A."/>
            <person name="Andreopoulos W."/>
            <person name="Pangilinan J."/>
            <person name="Riley R."/>
            <person name="Hundley H."/>
            <person name="Na H."/>
            <person name="Barry K."/>
            <person name="Grigoriev I.V."/>
            <person name="Stajich J.E."/>
            <person name="Kennedy P.G."/>
        </authorList>
    </citation>
    <scope>NUCLEOTIDE SEQUENCE</scope>
    <source>
        <strain evidence="3">FC423</strain>
    </source>
</reference>
<dbReference type="Proteomes" id="UP000823399">
    <property type="component" value="Unassembled WGS sequence"/>
</dbReference>
<keyword evidence="4" id="KW-1185">Reference proteome</keyword>
<comment type="caution">
    <text evidence="3">The sequence shown here is derived from an EMBL/GenBank/DDBJ whole genome shotgun (WGS) entry which is preliminary data.</text>
</comment>
<dbReference type="RefSeq" id="XP_041296405.1">
    <property type="nucleotide sequence ID" value="XM_041440422.1"/>
</dbReference>
<organism evidence="3 4">
    <name type="scientific">Suillus discolor</name>
    <dbReference type="NCBI Taxonomy" id="1912936"/>
    <lineage>
        <taxon>Eukaryota</taxon>
        <taxon>Fungi</taxon>
        <taxon>Dikarya</taxon>
        <taxon>Basidiomycota</taxon>
        <taxon>Agaricomycotina</taxon>
        <taxon>Agaricomycetes</taxon>
        <taxon>Agaricomycetidae</taxon>
        <taxon>Boletales</taxon>
        <taxon>Suillineae</taxon>
        <taxon>Suillaceae</taxon>
        <taxon>Suillus</taxon>
    </lineage>
</organism>
<evidence type="ECO:0000313" key="4">
    <source>
        <dbReference type="Proteomes" id="UP000823399"/>
    </source>
</evidence>
<evidence type="ECO:0000313" key="3">
    <source>
        <dbReference type="EMBL" id="KAG2114292.1"/>
    </source>
</evidence>
<sequence length="196" mass="22330">MHYTACLGSCDEEQQIDEEESENEDEDRNENEDVNDIERVQRTHSSRAHSNTIVPAAYATSAIPGITGCYRSSTNYWLFILFLLSSVFELGLMIITLIRAIQSSRTNQSRLYVVLVNHNIFYYVCGFLFSVTTVFTLLLLQDTYQTILNGFQFTILATLATRMHLHLWQINQHPHGSTSALVHIPMSDISFANTTE</sequence>
<keyword evidence="2" id="KW-1133">Transmembrane helix</keyword>
<keyword evidence="2" id="KW-0812">Transmembrane</keyword>
<feature type="compositionally biased region" description="Acidic residues" evidence="1">
    <location>
        <begin position="10"/>
        <end position="33"/>
    </location>
</feature>
<gene>
    <name evidence="3" type="ORF">F5147DRAFT_758957</name>
</gene>
<keyword evidence="2" id="KW-0472">Membrane</keyword>
<dbReference type="AlphaFoldDB" id="A0A9P7FCU8"/>